<reference evidence="2 3" key="1">
    <citation type="submission" date="2017-09" db="EMBL/GenBank/DDBJ databases">
        <title>Depth-based differentiation of microbial function through sediment-hosted aquifers and enrichment of novel symbionts in the deep terrestrial subsurface.</title>
        <authorList>
            <person name="Probst A.J."/>
            <person name="Ladd B."/>
            <person name="Jarett J.K."/>
            <person name="Geller-Mcgrath D.E."/>
            <person name="Sieber C.M."/>
            <person name="Emerson J.B."/>
            <person name="Anantharaman K."/>
            <person name="Thomas B.C."/>
            <person name="Malmstrom R."/>
            <person name="Stieglmeier M."/>
            <person name="Klingl A."/>
            <person name="Woyke T."/>
            <person name="Ryan C.M."/>
            <person name="Banfield J.F."/>
        </authorList>
    </citation>
    <scope>NUCLEOTIDE SEQUENCE [LARGE SCALE GENOMIC DNA]</scope>
    <source>
        <strain evidence="2">CG23_combo_of_CG06-09_8_20_14_all_34_8</strain>
    </source>
</reference>
<dbReference type="EMBL" id="PCSR01000092">
    <property type="protein sequence ID" value="PIP52905.1"/>
    <property type="molecule type" value="Genomic_DNA"/>
</dbReference>
<evidence type="ECO:0000313" key="3">
    <source>
        <dbReference type="Proteomes" id="UP000229459"/>
    </source>
</evidence>
<evidence type="ECO:0000256" key="1">
    <source>
        <dbReference type="SAM" id="MobiDB-lite"/>
    </source>
</evidence>
<gene>
    <name evidence="2" type="ORF">COX08_03905</name>
</gene>
<feature type="region of interest" description="Disordered" evidence="1">
    <location>
        <begin position="39"/>
        <end position="58"/>
    </location>
</feature>
<evidence type="ECO:0000313" key="2">
    <source>
        <dbReference type="EMBL" id="PIP52905.1"/>
    </source>
</evidence>
<name>A0A2H0B5H5_9BACT</name>
<dbReference type="Proteomes" id="UP000229459">
    <property type="component" value="Unassembled WGS sequence"/>
</dbReference>
<comment type="caution">
    <text evidence="2">The sequence shown here is derived from an EMBL/GenBank/DDBJ whole genome shotgun (WGS) entry which is preliminary data.</text>
</comment>
<feature type="compositionally biased region" description="Polar residues" evidence="1">
    <location>
        <begin position="41"/>
        <end position="58"/>
    </location>
</feature>
<sequence length="160" mass="17965">MKDILTKILLIVVLLAAVEAGSVFYILKIKTNTNTTKATNQFQSKNPKSQVSSENNIYSGDKPLRMMNYNKVGFMGEVVKNENSYLTLRSEDEMMLVNISNDKIPVGTRSFVANNINEMPETVKKGLFHLDMINLGNTLDVVGIYNNTYLNPELIVIIDN</sequence>
<proteinExistence type="predicted"/>
<organism evidence="2 3">
    <name type="scientific">Candidatus Beckwithbacteria bacterium CG23_combo_of_CG06-09_8_20_14_all_34_8</name>
    <dbReference type="NCBI Taxonomy" id="1974497"/>
    <lineage>
        <taxon>Bacteria</taxon>
        <taxon>Candidatus Beckwithiibacteriota</taxon>
    </lineage>
</organism>
<accession>A0A2H0B5H5</accession>
<protein>
    <submittedName>
        <fullName evidence="2">Uncharacterized protein</fullName>
    </submittedName>
</protein>
<dbReference type="AlphaFoldDB" id="A0A2H0B5H5"/>